<sequence>MQHLSFLSLVSYLPRKHDPKVYTHIPLYIPRQLISKSHVKYKPIHIFTISTSYVPNTQPPQLRPERNSLFHPVLSPKIFGPQFTYDQVFYFQNIEIAGSSRPLVHHVAPIINLSIAESRVYRCRRSSRHISPDILFVAEQVECIAAANSLGSRRHIDIFSVAGHLHIATVAGHIDIVVVSVSRWSSRDNLDNIPANNNYSGVNVFVTTMDRPESVASNVYETPNGTRYRTPIVPTGFKPFVKARFTTIEQAIAMYEQYAQLAGFGTRLGTSKKEKIGDEIITVRRYVLCSRAKANKPKHKERNPDVVDSTSPSRRSNVKVTHV</sequence>
<protein>
    <submittedName>
        <fullName evidence="3">Putative FAR1 DNA binding domain-containing protein</fullName>
    </submittedName>
    <submittedName>
        <fullName evidence="2">Transcription factor FAR family</fullName>
    </submittedName>
</protein>
<dbReference type="InParanoid" id="A0A251UHU6"/>
<dbReference type="EMBL" id="MNCJ02000321">
    <property type="protein sequence ID" value="KAF5802273.1"/>
    <property type="molecule type" value="Genomic_DNA"/>
</dbReference>
<dbReference type="AlphaFoldDB" id="A0A251UHU6"/>
<evidence type="ECO:0000313" key="2">
    <source>
        <dbReference type="EMBL" id="KAF5802273.1"/>
    </source>
</evidence>
<dbReference type="PANTHER" id="PTHR47718">
    <property type="entry name" value="OS01G0519700 PROTEIN"/>
    <property type="match status" value="1"/>
</dbReference>
<feature type="compositionally biased region" description="Polar residues" evidence="1">
    <location>
        <begin position="308"/>
        <end position="323"/>
    </location>
</feature>
<reference evidence="2 4" key="1">
    <citation type="journal article" date="2017" name="Nature">
        <title>The sunflower genome provides insights into oil metabolism, flowering and Asterid evolution.</title>
        <authorList>
            <person name="Badouin H."/>
            <person name="Gouzy J."/>
            <person name="Grassa C.J."/>
            <person name="Murat F."/>
            <person name="Staton S.E."/>
            <person name="Cottret L."/>
            <person name="Lelandais-Briere C."/>
            <person name="Owens G.L."/>
            <person name="Carrere S."/>
            <person name="Mayjonade B."/>
            <person name="Legrand L."/>
            <person name="Gill N."/>
            <person name="Kane N.C."/>
            <person name="Bowers J.E."/>
            <person name="Hubner S."/>
            <person name="Bellec A."/>
            <person name="Berard A."/>
            <person name="Berges H."/>
            <person name="Blanchet N."/>
            <person name="Boniface M.C."/>
            <person name="Brunel D."/>
            <person name="Catrice O."/>
            <person name="Chaidir N."/>
            <person name="Claudel C."/>
            <person name="Donnadieu C."/>
            <person name="Faraut T."/>
            <person name="Fievet G."/>
            <person name="Helmstetter N."/>
            <person name="King M."/>
            <person name="Knapp S.J."/>
            <person name="Lai Z."/>
            <person name="Le Paslier M.C."/>
            <person name="Lippi Y."/>
            <person name="Lorenzon L."/>
            <person name="Mandel J.R."/>
            <person name="Marage G."/>
            <person name="Marchand G."/>
            <person name="Marquand E."/>
            <person name="Bret-Mestries E."/>
            <person name="Morien E."/>
            <person name="Nambeesan S."/>
            <person name="Nguyen T."/>
            <person name="Pegot-Espagnet P."/>
            <person name="Pouilly N."/>
            <person name="Raftis F."/>
            <person name="Sallet E."/>
            <person name="Schiex T."/>
            <person name="Thomas J."/>
            <person name="Vandecasteele C."/>
            <person name="Vares D."/>
            <person name="Vear F."/>
            <person name="Vautrin S."/>
            <person name="Crespi M."/>
            <person name="Mangin B."/>
            <person name="Burke J.M."/>
            <person name="Salse J."/>
            <person name="Munos S."/>
            <person name="Vincourt P."/>
            <person name="Rieseberg L.H."/>
            <person name="Langlade N.B."/>
        </authorList>
    </citation>
    <scope>NUCLEOTIDE SEQUENCE [LARGE SCALE GENOMIC DNA]</scope>
    <source>
        <strain evidence="4">cv. SF193</strain>
        <tissue evidence="2">Leaves</tissue>
    </source>
</reference>
<dbReference type="EMBL" id="CM007895">
    <property type="protein sequence ID" value="OTG22905.1"/>
    <property type="molecule type" value="Genomic_DNA"/>
</dbReference>
<dbReference type="PANTHER" id="PTHR47718:SF12">
    <property type="entry name" value="PROTEIN FAR1-RELATED SEQUENCE"/>
    <property type="match status" value="1"/>
</dbReference>
<feature type="region of interest" description="Disordered" evidence="1">
    <location>
        <begin position="294"/>
        <end position="323"/>
    </location>
</feature>
<dbReference type="OrthoDB" id="691593at2759"/>
<gene>
    <name evidence="3" type="ORF">HannXRQ_Chr06g0176521</name>
    <name evidence="2" type="ORF">HanXRQr2_Chr06g0257641</name>
</gene>
<evidence type="ECO:0000313" key="4">
    <source>
        <dbReference type="Proteomes" id="UP000215914"/>
    </source>
</evidence>
<evidence type="ECO:0000313" key="3">
    <source>
        <dbReference type="EMBL" id="OTG22905.1"/>
    </source>
</evidence>
<keyword evidence="4" id="KW-1185">Reference proteome</keyword>
<dbReference type="Gramene" id="mRNA:HanXRQr2_Chr06g0257641">
    <property type="protein sequence ID" value="mRNA:HanXRQr2_Chr06g0257641"/>
    <property type="gene ID" value="HanXRQr2_Chr06g0257641"/>
</dbReference>
<reference evidence="2" key="3">
    <citation type="submission" date="2020-06" db="EMBL/GenBank/DDBJ databases">
        <title>Helianthus annuus Genome sequencing and assembly Release 2.</title>
        <authorList>
            <person name="Gouzy J."/>
            <person name="Langlade N."/>
            <person name="Munos S."/>
        </authorList>
    </citation>
    <scope>NUCLEOTIDE SEQUENCE</scope>
    <source>
        <tissue evidence="2">Leaves</tissue>
    </source>
</reference>
<reference evidence="3" key="2">
    <citation type="submission" date="2017-02" db="EMBL/GenBank/DDBJ databases">
        <title>Sunflower complete genome.</title>
        <authorList>
            <person name="Langlade N."/>
            <person name="Munos S."/>
        </authorList>
    </citation>
    <scope>NUCLEOTIDE SEQUENCE [LARGE SCALE GENOMIC DNA]</scope>
    <source>
        <tissue evidence="3">Leaves</tissue>
    </source>
</reference>
<dbReference type="Proteomes" id="UP000215914">
    <property type="component" value="Chromosome 6"/>
</dbReference>
<organism evidence="3 4">
    <name type="scientific">Helianthus annuus</name>
    <name type="common">Common sunflower</name>
    <dbReference type="NCBI Taxonomy" id="4232"/>
    <lineage>
        <taxon>Eukaryota</taxon>
        <taxon>Viridiplantae</taxon>
        <taxon>Streptophyta</taxon>
        <taxon>Embryophyta</taxon>
        <taxon>Tracheophyta</taxon>
        <taxon>Spermatophyta</taxon>
        <taxon>Magnoliopsida</taxon>
        <taxon>eudicotyledons</taxon>
        <taxon>Gunneridae</taxon>
        <taxon>Pentapetalae</taxon>
        <taxon>asterids</taxon>
        <taxon>campanulids</taxon>
        <taxon>Asterales</taxon>
        <taxon>Asteraceae</taxon>
        <taxon>Asteroideae</taxon>
        <taxon>Heliantheae alliance</taxon>
        <taxon>Heliantheae</taxon>
        <taxon>Helianthus</taxon>
    </lineage>
</organism>
<evidence type="ECO:0000256" key="1">
    <source>
        <dbReference type="SAM" id="MobiDB-lite"/>
    </source>
</evidence>
<proteinExistence type="predicted"/>
<name>A0A251UHU6_HELAN</name>
<accession>A0A251UHU6</accession>